<dbReference type="KEGG" id="nnu:104587718"/>
<evidence type="ECO:0000256" key="1">
    <source>
        <dbReference type="SAM" id="MobiDB-lite"/>
    </source>
</evidence>
<dbReference type="Proteomes" id="UP000189703">
    <property type="component" value="Unplaced"/>
</dbReference>
<dbReference type="CDD" id="cd00060">
    <property type="entry name" value="FHA"/>
    <property type="match status" value="1"/>
</dbReference>
<dbReference type="STRING" id="4432.A0A1U7YZS2"/>
<dbReference type="InterPro" id="IPR050923">
    <property type="entry name" value="Cell_Proc_Reg/RNA_Proc"/>
</dbReference>
<dbReference type="Pfam" id="PF00498">
    <property type="entry name" value="FHA"/>
    <property type="match status" value="1"/>
</dbReference>
<evidence type="ECO:0000313" key="4">
    <source>
        <dbReference type="RefSeq" id="XP_010243732.1"/>
    </source>
</evidence>
<dbReference type="AlphaFoldDB" id="A0A1U7YZS2"/>
<dbReference type="GeneID" id="104587718"/>
<dbReference type="InParanoid" id="A0A1U7YZS2"/>
<dbReference type="OMA" id="DGDARHI"/>
<evidence type="ECO:0000259" key="2">
    <source>
        <dbReference type="PROSITE" id="PS50006"/>
    </source>
</evidence>
<evidence type="ECO:0000313" key="3">
    <source>
        <dbReference type="Proteomes" id="UP000189703"/>
    </source>
</evidence>
<dbReference type="SMART" id="SM00240">
    <property type="entry name" value="FHA"/>
    <property type="match status" value="1"/>
</dbReference>
<organism evidence="3 4">
    <name type="scientific">Nelumbo nucifera</name>
    <name type="common">Sacred lotus</name>
    <dbReference type="NCBI Taxonomy" id="4432"/>
    <lineage>
        <taxon>Eukaryota</taxon>
        <taxon>Viridiplantae</taxon>
        <taxon>Streptophyta</taxon>
        <taxon>Embryophyta</taxon>
        <taxon>Tracheophyta</taxon>
        <taxon>Spermatophyta</taxon>
        <taxon>Magnoliopsida</taxon>
        <taxon>Proteales</taxon>
        <taxon>Nelumbonaceae</taxon>
        <taxon>Nelumbo</taxon>
    </lineage>
</organism>
<dbReference type="PANTHER" id="PTHR23308">
    <property type="entry name" value="NUCLEAR INHIBITOR OF PROTEIN PHOSPHATASE-1"/>
    <property type="match status" value="1"/>
</dbReference>
<feature type="domain" description="FHA" evidence="2">
    <location>
        <begin position="112"/>
        <end position="162"/>
    </location>
</feature>
<feature type="region of interest" description="Disordered" evidence="1">
    <location>
        <begin position="194"/>
        <end position="220"/>
    </location>
</feature>
<keyword evidence="3" id="KW-1185">Reference proteome</keyword>
<dbReference type="OrthoDB" id="687730at2759"/>
<proteinExistence type="predicted"/>
<dbReference type="GO" id="GO:0005634">
    <property type="term" value="C:nucleus"/>
    <property type="evidence" value="ECO:0000318"/>
    <property type="project" value="GO_Central"/>
</dbReference>
<dbReference type="InterPro" id="IPR008984">
    <property type="entry name" value="SMAD_FHA_dom_sf"/>
</dbReference>
<dbReference type="InterPro" id="IPR000253">
    <property type="entry name" value="FHA_dom"/>
</dbReference>
<dbReference type="eggNOG" id="ENOG502RZUN">
    <property type="taxonomic scope" value="Eukaryota"/>
</dbReference>
<name>A0A1U7YZS2_NELNU</name>
<dbReference type="SUPFAM" id="SSF49879">
    <property type="entry name" value="SMAD/FHA domain"/>
    <property type="match status" value="1"/>
</dbReference>
<dbReference type="FunCoup" id="A0A1U7YZS2">
    <property type="interactions" value="1527"/>
</dbReference>
<dbReference type="PROSITE" id="PS50006">
    <property type="entry name" value="FHA_DOMAIN"/>
    <property type="match status" value="1"/>
</dbReference>
<protein>
    <submittedName>
        <fullName evidence="4">Zeaxanthin epoxidase, chloroplastic isoform X1</fullName>
    </submittedName>
</protein>
<dbReference type="RefSeq" id="XP_010243732.1">
    <property type="nucleotide sequence ID" value="XM_010245430.2"/>
</dbReference>
<dbReference type="Gene3D" id="2.60.200.20">
    <property type="match status" value="1"/>
</dbReference>
<dbReference type="FunFam" id="2.60.200.20:FF:000063">
    <property type="entry name" value="Predicted protein"/>
    <property type="match status" value="1"/>
</dbReference>
<accession>A0A1U7YZS2</accession>
<gene>
    <name evidence="4" type="primary">LOC104587718</name>
</gene>
<sequence>MAATTQSFANIIITKPLCCSTPRVHGFFTSQHPVSTSFASVSFKFFPQKLQNIQLKGIQLRKLRPTNASAAETPSSENAEKWLLEPVGDGDSRHIGFKVPMPDAFEIASSVVTVGRLPEKADMVIPVATVSGLHARIEKKEGNLMVTDLESTNGTFIDDKRLRPGVVAILSPGSCITFGDTHLAMFRVSKLENKDLPNKPEDSEVNLETVTPADIPEATS</sequence>
<dbReference type="GO" id="GO:0003729">
    <property type="term" value="F:mRNA binding"/>
    <property type="evidence" value="ECO:0000318"/>
    <property type="project" value="GO_Central"/>
</dbReference>
<reference evidence="4" key="1">
    <citation type="submission" date="2025-08" db="UniProtKB">
        <authorList>
            <consortium name="RefSeq"/>
        </authorList>
    </citation>
    <scope>IDENTIFICATION</scope>
</reference>